<dbReference type="Proteomes" id="UP000522007">
    <property type="component" value="Unassembled WGS sequence"/>
</dbReference>
<evidence type="ECO:0000313" key="2">
    <source>
        <dbReference type="EMBL" id="MBC1322751.1"/>
    </source>
</evidence>
<sequence length="277" mass="31732">MVNRHIKMNSVSKLVDSISLKKSLENNSLHHIYETLNGTNKELFPRTLKIFVFASISWLICLFSAYNWYLFPILASVIIIVICIGYFRSSLYFKNAAYTFSVYLFTQTALIFYITSIEISDNVIINSTAACLYILFGYCLSFYIIKIKLIENVQTEYLADNEKLGKKKGTIKAVKMLSVVLMGFIVLIIAGMQFYRVNKWWIGESSSDALSGLNGTWVGMILSVLLIFIGIVILIIITLLPTLLLNASALVDGFIYKKYSEEFRKEYEFTEKEWYGE</sequence>
<accession>A0A7X0T532</accession>
<evidence type="ECO:0000313" key="3">
    <source>
        <dbReference type="Proteomes" id="UP000522007"/>
    </source>
</evidence>
<keyword evidence="1" id="KW-1133">Transmembrane helix</keyword>
<feature type="transmembrane region" description="Helical" evidence="1">
    <location>
        <begin position="48"/>
        <end position="65"/>
    </location>
</feature>
<evidence type="ECO:0000256" key="1">
    <source>
        <dbReference type="SAM" id="Phobius"/>
    </source>
</evidence>
<feature type="transmembrane region" description="Helical" evidence="1">
    <location>
        <begin position="173"/>
        <end position="195"/>
    </location>
</feature>
<feature type="transmembrane region" description="Helical" evidence="1">
    <location>
        <begin position="96"/>
        <end position="117"/>
    </location>
</feature>
<gene>
    <name evidence="2" type="ORF">HB853_07325</name>
</gene>
<organism evidence="2 3">
    <name type="scientific">Listeria welshimeri</name>
    <dbReference type="NCBI Taxonomy" id="1643"/>
    <lineage>
        <taxon>Bacteria</taxon>
        <taxon>Bacillati</taxon>
        <taxon>Bacillota</taxon>
        <taxon>Bacilli</taxon>
        <taxon>Bacillales</taxon>
        <taxon>Listeriaceae</taxon>
        <taxon>Listeria</taxon>
    </lineage>
</organism>
<dbReference type="EMBL" id="JAAROP010000005">
    <property type="protein sequence ID" value="MBC1322751.1"/>
    <property type="molecule type" value="Genomic_DNA"/>
</dbReference>
<keyword evidence="1" id="KW-0812">Transmembrane</keyword>
<keyword evidence="1" id="KW-0472">Membrane</keyword>
<feature type="transmembrane region" description="Helical" evidence="1">
    <location>
        <begin position="123"/>
        <end position="145"/>
    </location>
</feature>
<feature type="transmembrane region" description="Helical" evidence="1">
    <location>
        <begin position="215"/>
        <end position="240"/>
    </location>
</feature>
<name>A0A7X0T532_LISWE</name>
<feature type="transmembrane region" description="Helical" evidence="1">
    <location>
        <begin position="71"/>
        <end position="89"/>
    </location>
</feature>
<comment type="caution">
    <text evidence="2">The sequence shown here is derived from an EMBL/GenBank/DDBJ whole genome shotgun (WGS) entry which is preliminary data.</text>
</comment>
<dbReference type="AlphaFoldDB" id="A0A7X0T532"/>
<reference evidence="2 3" key="1">
    <citation type="submission" date="2020-03" db="EMBL/GenBank/DDBJ databases">
        <title>Soil Listeria distribution.</title>
        <authorList>
            <person name="Liao J."/>
            <person name="Wiedmann M."/>
        </authorList>
    </citation>
    <scope>NUCLEOTIDE SEQUENCE [LARGE SCALE GENOMIC DNA]</scope>
    <source>
        <strain evidence="2 3">FSL L7-1829</strain>
    </source>
</reference>
<proteinExistence type="predicted"/>
<protein>
    <submittedName>
        <fullName evidence="2">Uncharacterized protein</fullName>
    </submittedName>
</protein>